<dbReference type="PANTHER" id="PTHR48099:SF5">
    <property type="entry name" value="C-1-TETRAHYDROFOLATE SYNTHASE, CYTOPLASMIC"/>
    <property type="match status" value="1"/>
</dbReference>
<dbReference type="GO" id="GO:0005829">
    <property type="term" value="C:cytosol"/>
    <property type="evidence" value="ECO:0007669"/>
    <property type="project" value="TreeGrafter"/>
</dbReference>
<reference evidence="4 5" key="1">
    <citation type="journal article" date="2015" name="Genome Announc.">
        <title>Genome Sequence of Ureaplasma diversum Strain ATCC 49782.</title>
        <authorList>
            <person name="Marques L.M."/>
            <person name="Guimaraes A.M."/>
            <person name="Martins H.B."/>
            <person name="Rezende I.S."/>
            <person name="Barbosa M.S."/>
            <person name="Campos G.B."/>
            <person name="do Nascimento N.C."/>
            <person name="Dos Santos A.P."/>
            <person name="Amorim A.T."/>
            <person name="Santos V.M."/>
            <person name="Messick J.B."/>
            <person name="Timenetsky J."/>
        </authorList>
    </citation>
    <scope>NUCLEOTIDE SEQUENCE [LARGE SCALE GENOMIC DNA]</scope>
    <source>
        <strain evidence="4 5">ATCC 49782</strain>
    </source>
</reference>
<dbReference type="GO" id="GO:0004488">
    <property type="term" value="F:methylenetetrahydrofolate dehydrogenase (NADP+) activity"/>
    <property type="evidence" value="ECO:0007669"/>
    <property type="project" value="InterPro"/>
</dbReference>
<evidence type="ECO:0000256" key="2">
    <source>
        <dbReference type="ARBA" id="ARBA00022605"/>
    </source>
</evidence>
<name>A0A0C5RP54_9BACT</name>
<evidence type="ECO:0000259" key="3">
    <source>
        <dbReference type="Pfam" id="PF02882"/>
    </source>
</evidence>
<dbReference type="RefSeq" id="WP_208895179.1">
    <property type="nucleotide sequence ID" value="NZ_CP009770.1"/>
</dbReference>
<dbReference type="Gene3D" id="3.40.50.720">
    <property type="entry name" value="NAD(P)-binding Rossmann-like Domain"/>
    <property type="match status" value="1"/>
</dbReference>
<dbReference type="PRINTS" id="PR00085">
    <property type="entry name" value="THFDHDRGNASE"/>
</dbReference>
<dbReference type="PATRIC" id="fig|42094.4.peg.244"/>
<dbReference type="InterPro" id="IPR036291">
    <property type="entry name" value="NAD(P)-bd_dom_sf"/>
</dbReference>
<dbReference type="STRING" id="42094.JM47_01270"/>
<evidence type="ECO:0000313" key="5">
    <source>
        <dbReference type="Proteomes" id="UP000032261"/>
    </source>
</evidence>
<dbReference type="EC" id="3.5.4.9" evidence="1"/>
<protein>
    <recommendedName>
        <fullName evidence="1">methenyltetrahydrofolate cyclohydrolase</fullName>
        <ecNumber evidence="1">3.5.4.9</ecNumber>
    </recommendedName>
</protein>
<organism evidence="4 5">
    <name type="scientific">Ureaplasma diversum</name>
    <dbReference type="NCBI Taxonomy" id="42094"/>
    <lineage>
        <taxon>Bacteria</taxon>
        <taxon>Bacillati</taxon>
        <taxon>Mycoplasmatota</taxon>
        <taxon>Mycoplasmoidales</taxon>
        <taxon>Mycoplasmoidaceae</taxon>
        <taxon>Ureaplasma</taxon>
    </lineage>
</organism>
<dbReference type="InterPro" id="IPR020631">
    <property type="entry name" value="THF_DH/CycHdrlase_NAD-bd_dom"/>
</dbReference>
<dbReference type="EMBL" id="CP009770">
    <property type="protein sequence ID" value="AJQ45249.1"/>
    <property type="molecule type" value="Genomic_DNA"/>
</dbReference>
<dbReference type="GO" id="GO:0004477">
    <property type="term" value="F:methenyltetrahydrofolate cyclohydrolase activity"/>
    <property type="evidence" value="ECO:0007669"/>
    <property type="project" value="UniProtKB-EC"/>
</dbReference>
<evidence type="ECO:0000313" key="4">
    <source>
        <dbReference type="EMBL" id="AJQ45249.1"/>
    </source>
</evidence>
<dbReference type="GO" id="GO:0008652">
    <property type="term" value="P:amino acid biosynthetic process"/>
    <property type="evidence" value="ECO:0007669"/>
    <property type="project" value="UniProtKB-KW"/>
</dbReference>
<dbReference type="Proteomes" id="UP000032261">
    <property type="component" value="Chromosome"/>
</dbReference>
<dbReference type="Gene3D" id="3.40.50.10860">
    <property type="entry name" value="Leucine Dehydrogenase, chain A, domain 1"/>
    <property type="match status" value="1"/>
</dbReference>
<dbReference type="HOGENOM" id="CLU_034045_2_1_14"/>
<dbReference type="Pfam" id="PF02882">
    <property type="entry name" value="THF_DHG_CYH_C"/>
    <property type="match status" value="1"/>
</dbReference>
<sequence length="272" mass="31571">MKKYIDLIYEMKLNQLKELSQKNKKQKAIYVFYDSSLVDVNSAYIKSKVKYGNIFDVKVYVHDLYTNDLDTNHRLLKEIKDHHFMMFEFPISKPILDQNYFSYLSLDNDIDGIVAPSYIEDDFNLIKYHPATVSAVLELINYLKLDLKQEDVCILGRSIYLGNYLYQLILKNKPKSIVQINSTTVNKQELIKGSTLVISCINKALVYPIDWLADNTYLIDVTTEYVNNKLKGSFIIDQTYANEHNIKYTPTPGGIGKLTTLFLFSNYFLTTK</sequence>
<keyword evidence="2" id="KW-0028">Amino-acid biosynthesis</keyword>
<evidence type="ECO:0000256" key="1">
    <source>
        <dbReference type="ARBA" id="ARBA00012776"/>
    </source>
</evidence>
<dbReference type="SUPFAM" id="SSF51735">
    <property type="entry name" value="NAD(P)-binding Rossmann-fold domains"/>
    <property type="match status" value="1"/>
</dbReference>
<dbReference type="KEGG" id="ude:JM47_01270"/>
<dbReference type="PANTHER" id="PTHR48099">
    <property type="entry name" value="C-1-TETRAHYDROFOLATE SYNTHASE, CYTOPLASMIC-RELATED"/>
    <property type="match status" value="1"/>
</dbReference>
<dbReference type="GO" id="GO:0035999">
    <property type="term" value="P:tetrahydrofolate interconversion"/>
    <property type="evidence" value="ECO:0007669"/>
    <property type="project" value="TreeGrafter"/>
</dbReference>
<dbReference type="InterPro" id="IPR000672">
    <property type="entry name" value="THF_DH/CycHdrlase"/>
</dbReference>
<dbReference type="AlphaFoldDB" id="A0A0C5RP54"/>
<accession>A0A0C5RP54</accession>
<gene>
    <name evidence="4" type="ORF">JM47_01270</name>
</gene>
<proteinExistence type="predicted"/>
<feature type="domain" description="Tetrahydrofolate dehydrogenase/cyclohydrolase NAD(P)-binding" evidence="3">
    <location>
        <begin position="130"/>
        <end position="268"/>
    </location>
</feature>